<dbReference type="Proteomes" id="UP000216063">
    <property type="component" value="Unassembled WGS sequence"/>
</dbReference>
<sequence>MQRECDGQEMCVEVVAVGVVGDSAKITDSTGRPAVRSRYMEGLKIEVRTQECVLPAPQR</sequence>
<name>A0A255D7P3_9MYCO</name>
<dbReference type="AlphaFoldDB" id="A0A255D7P3"/>
<keyword evidence="2" id="KW-1185">Reference proteome</keyword>
<comment type="caution">
    <text evidence="1">The sequence shown here is derived from an EMBL/GenBank/DDBJ whole genome shotgun (WGS) entry which is preliminary data.</text>
</comment>
<evidence type="ECO:0000313" key="1">
    <source>
        <dbReference type="EMBL" id="OYN75409.1"/>
    </source>
</evidence>
<dbReference type="EMBL" id="NOZR01000029">
    <property type="protein sequence ID" value="OYN75409.1"/>
    <property type="molecule type" value="Genomic_DNA"/>
</dbReference>
<accession>A0A255D7P3</accession>
<reference evidence="1 2" key="1">
    <citation type="submission" date="2017-07" db="EMBL/GenBank/DDBJ databases">
        <title>The new phylogeny of genus Mycobacterium.</title>
        <authorList>
            <person name="Tortoli E."/>
            <person name="Trovato A."/>
            <person name="Cirillo D.M."/>
        </authorList>
    </citation>
    <scope>NUCLEOTIDE SEQUENCE [LARGE SCALE GENOMIC DNA]</scope>
    <source>
        <strain evidence="1 2">ATCC 33027</strain>
    </source>
</reference>
<organism evidence="1 2">
    <name type="scientific">Mycolicibacterium sphagni</name>
    <dbReference type="NCBI Taxonomy" id="1786"/>
    <lineage>
        <taxon>Bacteria</taxon>
        <taxon>Bacillati</taxon>
        <taxon>Actinomycetota</taxon>
        <taxon>Actinomycetes</taxon>
        <taxon>Mycobacteriales</taxon>
        <taxon>Mycobacteriaceae</taxon>
        <taxon>Mycolicibacterium</taxon>
    </lineage>
</organism>
<evidence type="ECO:0000313" key="2">
    <source>
        <dbReference type="Proteomes" id="UP000216063"/>
    </source>
</evidence>
<proteinExistence type="predicted"/>
<gene>
    <name evidence="1" type="ORF">CG716_25525</name>
</gene>
<protein>
    <submittedName>
        <fullName evidence="1">Uncharacterized protein</fullName>
    </submittedName>
</protein>